<dbReference type="InterPro" id="IPR020843">
    <property type="entry name" value="ER"/>
</dbReference>
<dbReference type="GO" id="GO:0016491">
    <property type="term" value="F:oxidoreductase activity"/>
    <property type="evidence" value="ECO:0007669"/>
    <property type="project" value="InterPro"/>
</dbReference>
<dbReference type="Pfam" id="PF08240">
    <property type="entry name" value="ADH_N"/>
    <property type="match status" value="1"/>
</dbReference>
<gene>
    <name evidence="3" type="ORF">AT728_35845</name>
</gene>
<dbReference type="PANTHER" id="PTHR44154">
    <property type="entry name" value="QUINONE OXIDOREDUCTASE"/>
    <property type="match status" value="1"/>
</dbReference>
<dbReference type="PANTHER" id="PTHR44154:SF1">
    <property type="entry name" value="QUINONE OXIDOREDUCTASE"/>
    <property type="match status" value="1"/>
</dbReference>
<feature type="domain" description="Enoyl reductase (ER)" evidence="2">
    <location>
        <begin position="11"/>
        <end position="302"/>
    </location>
</feature>
<dbReference type="InterPro" id="IPR051603">
    <property type="entry name" value="Zinc-ADH_QOR/CCCR"/>
</dbReference>
<dbReference type="Gene3D" id="3.90.180.10">
    <property type="entry name" value="Medium-chain alcohol dehydrogenases, catalytic domain"/>
    <property type="match status" value="1"/>
</dbReference>
<evidence type="ECO:0000256" key="1">
    <source>
        <dbReference type="ARBA" id="ARBA00022857"/>
    </source>
</evidence>
<evidence type="ECO:0000313" key="3">
    <source>
        <dbReference type="EMBL" id="KUF14350.1"/>
    </source>
</evidence>
<dbReference type="InterPro" id="IPR011032">
    <property type="entry name" value="GroES-like_sf"/>
</dbReference>
<keyword evidence="4" id="KW-1185">Reference proteome</keyword>
<name>A0A0W7WUU7_9ACTN</name>
<evidence type="ECO:0000313" key="4">
    <source>
        <dbReference type="Proteomes" id="UP000054804"/>
    </source>
</evidence>
<dbReference type="AlphaFoldDB" id="A0A0W7WUU7"/>
<evidence type="ECO:0000259" key="2">
    <source>
        <dbReference type="SMART" id="SM00829"/>
    </source>
</evidence>
<dbReference type="OrthoDB" id="3727682at2"/>
<dbReference type="SMART" id="SM00829">
    <property type="entry name" value="PKS_ER"/>
    <property type="match status" value="1"/>
</dbReference>
<dbReference type="Proteomes" id="UP000054804">
    <property type="component" value="Unassembled WGS sequence"/>
</dbReference>
<dbReference type="CDD" id="cd05289">
    <property type="entry name" value="MDR_like_2"/>
    <property type="match status" value="1"/>
</dbReference>
<sequence length="306" mass="30538">MAKAYVFTRHGGPEVEALVDREPPGPGPGQLLIEVRAAGVNPVDFKLRDGYRRPGQAPAELPEVLGSEAAGVVVRTGPGVEGFAVGDAVFGSTLTGGYAEYTLLPVSVAAHKPGGLTFAEAATLPVAAATAYDGVRQLALPAGATLLVTGAGGGVGSSAVRLALHEGLRVIGTASAGKKDVVESLGAVHVASGPGLAERVRAAAPDGVDGVFDLVGGEPLRDVAELVADRTKLITAGGKQLVAELGGSPVARARDAATLTAVAGLAARGVIRPAITATFPLARAGEALRTVEAGHARGKVVIEVKA</sequence>
<proteinExistence type="predicted"/>
<dbReference type="Gene3D" id="3.40.50.720">
    <property type="entry name" value="NAD(P)-binding Rossmann-like Domain"/>
    <property type="match status" value="1"/>
</dbReference>
<dbReference type="SUPFAM" id="SSF50129">
    <property type="entry name" value="GroES-like"/>
    <property type="match status" value="1"/>
</dbReference>
<dbReference type="RefSeq" id="WP_058851397.1">
    <property type="nucleotide sequence ID" value="NZ_LOCL01000061.1"/>
</dbReference>
<comment type="caution">
    <text evidence="3">The sequence shown here is derived from an EMBL/GenBank/DDBJ whole genome shotgun (WGS) entry which is preliminary data.</text>
</comment>
<dbReference type="Pfam" id="PF13602">
    <property type="entry name" value="ADH_zinc_N_2"/>
    <property type="match status" value="1"/>
</dbReference>
<dbReference type="EMBL" id="LOCL01000061">
    <property type="protein sequence ID" value="KUF14350.1"/>
    <property type="molecule type" value="Genomic_DNA"/>
</dbReference>
<dbReference type="SUPFAM" id="SSF51735">
    <property type="entry name" value="NAD(P)-binding Rossmann-fold domains"/>
    <property type="match status" value="1"/>
</dbReference>
<reference evidence="3 4" key="1">
    <citation type="submission" date="2015-12" db="EMBL/GenBank/DDBJ databases">
        <title>Draft genome sequence of Streptomyces silvensis ATCC 53525, a producer of novel hormone antagonists.</title>
        <authorList>
            <person name="Johnston C.W."/>
            <person name="Li Y."/>
            <person name="Magarvey N.A."/>
        </authorList>
    </citation>
    <scope>NUCLEOTIDE SEQUENCE [LARGE SCALE GENOMIC DNA]</scope>
    <source>
        <strain evidence="3 4">ATCC 53525</strain>
    </source>
</reference>
<accession>A0A0W7WUU7</accession>
<dbReference type="InterPro" id="IPR036291">
    <property type="entry name" value="NAD(P)-bd_dom_sf"/>
</dbReference>
<dbReference type="InterPro" id="IPR013154">
    <property type="entry name" value="ADH-like_N"/>
</dbReference>
<keyword evidence="1" id="KW-0521">NADP</keyword>
<dbReference type="STRING" id="1765722.AT728_35845"/>
<protein>
    <submittedName>
        <fullName evidence="3">NADPH:quinone reductase</fullName>
    </submittedName>
</protein>
<organism evidence="3 4">
    <name type="scientific">Streptomyces silvensis</name>
    <dbReference type="NCBI Taxonomy" id="1765722"/>
    <lineage>
        <taxon>Bacteria</taxon>
        <taxon>Bacillati</taxon>
        <taxon>Actinomycetota</taxon>
        <taxon>Actinomycetes</taxon>
        <taxon>Kitasatosporales</taxon>
        <taxon>Streptomycetaceae</taxon>
        <taxon>Streptomyces</taxon>
    </lineage>
</organism>